<comment type="caution">
    <text evidence="2">The sequence shown here is derived from an EMBL/GenBank/DDBJ whole genome shotgun (WGS) entry which is preliminary data.</text>
</comment>
<dbReference type="EMBL" id="JMIB01000028">
    <property type="protein sequence ID" value="KDM90765.1"/>
    <property type="molecule type" value="Genomic_DNA"/>
</dbReference>
<dbReference type="Pfam" id="PF03724">
    <property type="entry name" value="META"/>
    <property type="match status" value="1"/>
</dbReference>
<gene>
    <name evidence="2" type="ORF">EA58_15370</name>
</gene>
<sequence length="153" mass="16784">MLASDAQMKKWFLFAVLLSLLGCDQPPKAGFTAKDLQQDWVLTKIDGRDLSQAESRSPIGLSLDSQFKATGFSGCNQFMGLAELKNGNQFRITAFVSTKMACIQNEIATIESVVVSSLQQWNTTALESNTLTLTTEQHVLTFVPEELHMPPAG</sequence>
<keyword evidence="3" id="KW-1185">Reference proteome</keyword>
<dbReference type="PANTHER" id="PTHR35535:SF1">
    <property type="entry name" value="HEAT SHOCK PROTEIN HSLJ"/>
    <property type="match status" value="1"/>
</dbReference>
<evidence type="ECO:0000313" key="2">
    <source>
        <dbReference type="EMBL" id="KDM90765.1"/>
    </source>
</evidence>
<dbReference type="AlphaFoldDB" id="A0A066RK11"/>
<evidence type="ECO:0000313" key="3">
    <source>
        <dbReference type="Proteomes" id="UP000027192"/>
    </source>
</evidence>
<organism evidence="2 3">
    <name type="scientific">Photobacterium galatheae</name>
    <dbReference type="NCBI Taxonomy" id="1654360"/>
    <lineage>
        <taxon>Bacteria</taxon>
        <taxon>Pseudomonadati</taxon>
        <taxon>Pseudomonadota</taxon>
        <taxon>Gammaproteobacteria</taxon>
        <taxon>Vibrionales</taxon>
        <taxon>Vibrionaceae</taxon>
        <taxon>Photobacterium</taxon>
    </lineage>
</organism>
<dbReference type="InterPro" id="IPR038670">
    <property type="entry name" value="HslJ-like_sf"/>
</dbReference>
<dbReference type="STRING" id="1654360.EA58_15370"/>
<dbReference type="Gene3D" id="2.40.128.270">
    <property type="match status" value="1"/>
</dbReference>
<dbReference type="Proteomes" id="UP000027192">
    <property type="component" value="Unassembled WGS sequence"/>
</dbReference>
<accession>A0A066RK11</accession>
<name>A0A066RK11_9GAMM</name>
<reference evidence="2 3" key="1">
    <citation type="submission" date="2014-04" db="EMBL/GenBank/DDBJ databases">
        <title>Draft genome sequence of Photobacterium halotolerans S2753: a solonamide, ngercheumicin and holomycin producer.</title>
        <authorList>
            <person name="Machado H.R."/>
            <person name="Gram L."/>
        </authorList>
    </citation>
    <scope>NUCLEOTIDE SEQUENCE [LARGE SCALE GENOMIC DNA]</scope>
    <source>
        <strain evidence="2 3">S2753</strain>
    </source>
</reference>
<evidence type="ECO:0000259" key="1">
    <source>
        <dbReference type="Pfam" id="PF03724"/>
    </source>
</evidence>
<dbReference type="PANTHER" id="PTHR35535">
    <property type="entry name" value="HEAT SHOCK PROTEIN HSLJ"/>
    <property type="match status" value="1"/>
</dbReference>
<feature type="domain" description="DUF306" evidence="1">
    <location>
        <begin position="35"/>
        <end position="142"/>
    </location>
</feature>
<proteinExistence type="predicted"/>
<dbReference type="InterPro" id="IPR053147">
    <property type="entry name" value="Hsp_HslJ-like"/>
</dbReference>
<protein>
    <recommendedName>
        <fullName evidence="1">DUF306 domain-containing protein</fullName>
    </recommendedName>
</protein>
<dbReference type="InterPro" id="IPR005184">
    <property type="entry name" value="DUF306_Meta_HslJ"/>
</dbReference>